<dbReference type="EMBL" id="FZPD01000001">
    <property type="protein sequence ID" value="SNS45787.1"/>
    <property type="molecule type" value="Genomic_DNA"/>
</dbReference>
<dbReference type="OrthoDB" id="9804104at2"/>
<dbReference type="Proteomes" id="UP000198393">
    <property type="component" value="Unassembled WGS sequence"/>
</dbReference>
<dbReference type="GO" id="GO:0016616">
    <property type="term" value="F:oxidoreductase activity, acting on the CH-OH group of donors, NAD or NADP as acceptor"/>
    <property type="evidence" value="ECO:0007669"/>
    <property type="project" value="TreeGrafter"/>
</dbReference>
<dbReference type="RefSeq" id="WP_089355012.1">
    <property type="nucleotide sequence ID" value="NZ_FZPD01000001.1"/>
</dbReference>
<dbReference type="AlphaFoldDB" id="A0A239EMD8"/>
<dbReference type="InterPro" id="IPR002347">
    <property type="entry name" value="SDR_fam"/>
</dbReference>
<evidence type="ECO:0000313" key="2">
    <source>
        <dbReference type="EMBL" id="SNS45787.1"/>
    </source>
</evidence>
<name>A0A239EMD8_EKHLU</name>
<gene>
    <name evidence="2" type="ORF">SAMN05421640_0230</name>
</gene>
<reference evidence="2 3" key="1">
    <citation type="submission" date="2017-06" db="EMBL/GenBank/DDBJ databases">
        <authorList>
            <person name="Kim H.J."/>
            <person name="Triplett B.A."/>
        </authorList>
    </citation>
    <scope>NUCLEOTIDE SEQUENCE [LARGE SCALE GENOMIC DNA]</scope>
    <source>
        <strain evidence="2 3">DSM 19307</strain>
    </source>
</reference>
<evidence type="ECO:0000313" key="3">
    <source>
        <dbReference type="Proteomes" id="UP000198393"/>
    </source>
</evidence>
<dbReference type="PRINTS" id="PR00081">
    <property type="entry name" value="GDHRDH"/>
</dbReference>
<dbReference type="InterPro" id="IPR036291">
    <property type="entry name" value="NAD(P)-bd_dom_sf"/>
</dbReference>
<proteinExistence type="inferred from homology"/>
<dbReference type="Pfam" id="PF13561">
    <property type="entry name" value="adh_short_C2"/>
    <property type="match status" value="1"/>
</dbReference>
<protein>
    <submittedName>
        <fullName evidence="2">NAD(P)-dependent dehydrogenase, short-chain alcohol dehydrogenase family</fullName>
    </submittedName>
</protein>
<dbReference type="Gene3D" id="3.40.50.720">
    <property type="entry name" value="NAD(P)-binding Rossmann-like Domain"/>
    <property type="match status" value="1"/>
</dbReference>
<organism evidence="2 3">
    <name type="scientific">Ekhidna lutea</name>
    <dbReference type="NCBI Taxonomy" id="447679"/>
    <lineage>
        <taxon>Bacteria</taxon>
        <taxon>Pseudomonadati</taxon>
        <taxon>Bacteroidota</taxon>
        <taxon>Cytophagia</taxon>
        <taxon>Cytophagales</taxon>
        <taxon>Reichenbachiellaceae</taxon>
        <taxon>Ekhidna</taxon>
    </lineage>
</organism>
<dbReference type="SUPFAM" id="SSF51735">
    <property type="entry name" value="NAD(P)-binding Rossmann-fold domains"/>
    <property type="match status" value="1"/>
</dbReference>
<dbReference type="PANTHER" id="PTHR42760:SF40">
    <property type="entry name" value="3-OXOACYL-[ACYL-CARRIER-PROTEIN] REDUCTASE, CHLOROPLASTIC"/>
    <property type="match status" value="1"/>
</dbReference>
<dbReference type="GO" id="GO:0030497">
    <property type="term" value="P:fatty acid elongation"/>
    <property type="evidence" value="ECO:0007669"/>
    <property type="project" value="TreeGrafter"/>
</dbReference>
<sequence>MYINLSGLNILVTGASRGIGKALATKLAEAGATIAVHYNKNVREAENLAHILGNESKAFQADFSKPDEAAKLFERVTLEMGSIEIVINNAGLAKPASVDAKDDEWMKAWNETMMVNLNSAAIICKKAVQHFVSRKAAGRIINIASRAAFRGEEAEYISYAASKAGLVSLTRSIARSYGKEGVKAFVIAPGFVRTDMSQEFMQQYGEDHAKGDLALERLTEPKDIAPLVTFIASGMADHATGATFDINAGSYLH</sequence>
<dbReference type="PRINTS" id="PR00080">
    <property type="entry name" value="SDRFAMILY"/>
</dbReference>
<evidence type="ECO:0000256" key="1">
    <source>
        <dbReference type="ARBA" id="ARBA00006484"/>
    </source>
</evidence>
<dbReference type="FunFam" id="3.40.50.720:FF:000084">
    <property type="entry name" value="Short-chain dehydrogenase reductase"/>
    <property type="match status" value="1"/>
</dbReference>
<dbReference type="PANTHER" id="PTHR42760">
    <property type="entry name" value="SHORT-CHAIN DEHYDROGENASES/REDUCTASES FAMILY MEMBER"/>
    <property type="match status" value="1"/>
</dbReference>
<keyword evidence="3" id="KW-1185">Reference proteome</keyword>
<dbReference type="CDD" id="cd05233">
    <property type="entry name" value="SDR_c"/>
    <property type="match status" value="1"/>
</dbReference>
<comment type="similarity">
    <text evidence="1">Belongs to the short-chain dehydrogenases/reductases (SDR) family.</text>
</comment>
<accession>A0A239EMD8</accession>